<dbReference type="AlphaFoldDB" id="A0A2A2FAW9"/>
<proteinExistence type="predicted"/>
<dbReference type="RefSeq" id="WP_095615870.1">
    <property type="nucleotide sequence ID" value="NZ_NSKD01000001.1"/>
</dbReference>
<dbReference type="Gene3D" id="3.40.50.2300">
    <property type="match status" value="1"/>
</dbReference>
<evidence type="ECO:0000313" key="6">
    <source>
        <dbReference type="Proteomes" id="UP000218896"/>
    </source>
</evidence>
<dbReference type="Pfam" id="PF00072">
    <property type="entry name" value="Response_reg"/>
    <property type="match status" value="1"/>
</dbReference>
<gene>
    <name evidence="5" type="ORF">CK501_01040</name>
</gene>
<dbReference type="InterPro" id="IPR050595">
    <property type="entry name" value="Bact_response_regulator"/>
</dbReference>
<keyword evidence="6" id="KW-1185">Reference proteome</keyword>
<reference evidence="5 6" key="1">
    <citation type="submission" date="2017-08" db="EMBL/GenBank/DDBJ databases">
        <title>Halovibrio sewagensis sp. nov., isolated from wastewater of high salinity.</title>
        <authorList>
            <person name="Dong X."/>
            <person name="Zhang G."/>
        </authorList>
    </citation>
    <scope>NUCLEOTIDE SEQUENCE [LARGE SCALE GENOMIC DNA]</scope>
    <source>
        <strain evidence="5 6">YL5-2</strain>
    </source>
</reference>
<keyword evidence="1 2" id="KW-0597">Phosphoprotein</keyword>
<evidence type="ECO:0000256" key="2">
    <source>
        <dbReference type="PROSITE-ProRule" id="PRU00169"/>
    </source>
</evidence>
<dbReference type="Proteomes" id="UP000218896">
    <property type="component" value="Unassembled WGS sequence"/>
</dbReference>
<dbReference type="SMART" id="SM00448">
    <property type="entry name" value="REC"/>
    <property type="match status" value="1"/>
</dbReference>
<accession>A0A2A2FAW9</accession>
<organism evidence="5 6">
    <name type="scientific">Halovibrio salipaludis</name>
    <dbReference type="NCBI Taxonomy" id="2032626"/>
    <lineage>
        <taxon>Bacteria</taxon>
        <taxon>Pseudomonadati</taxon>
        <taxon>Pseudomonadota</taxon>
        <taxon>Gammaproteobacteria</taxon>
        <taxon>Oceanospirillales</taxon>
        <taxon>Halomonadaceae</taxon>
        <taxon>Halovibrio</taxon>
    </lineage>
</organism>
<sequence>MSEEQKPVIALIDDEPEILSALVRLFRHRNWITLTCNDARSAHAELRHHQLDLIISDYRMPGMDGVTLLNQFKQSHPDALRIVLSGQADLEGVVNAVNDSEVYRFILKPWSNEDLLVTLDNALRYKEMALENQRLAEKVRRQERELETQKKELERLESEAPGITRVERDQDGFITLSDED</sequence>
<evidence type="ECO:0000256" key="3">
    <source>
        <dbReference type="SAM" id="MobiDB-lite"/>
    </source>
</evidence>
<dbReference type="PANTHER" id="PTHR44591:SF19">
    <property type="entry name" value="TWO-COMPONENT RESPONSE REGULATOR-RELATED"/>
    <property type="match status" value="1"/>
</dbReference>
<dbReference type="GO" id="GO:0000160">
    <property type="term" value="P:phosphorelay signal transduction system"/>
    <property type="evidence" value="ECO:0007669"/>
    <property type="project" value="InterPro"/>
</dbReference>
<feature type="region of interest" description="Disordered" evidence="3">
    <location>
        <begin position="148"/>
        <end position="180"/>
    </location>
</feature>
<dbReference type="PROSITE" id="PS50110">
    <property type="entry name" value="RESPONSE_REGULATORY"/>
    <property type="match status" value="1"/>
</dbReference>
<protein>
    <recommendedName>
        <fullName evidence="4">Response regulatory domain-containing protein</fullName>
    </recommendedName>
</protein>
<dbReference type="SUPFAM" id="SSF52172">
    <property type="entry name" value="CheY-like"/>
    <property type="match status" value="1"/>
</dbReference>
<dbReference type="EMBL" id="NSKD01000001">
    <property type="protein sequence ID" value="PAU81769.1"/>
    <property type="molecule type" value="Genomic_DNA"/>
</dbReference>
<feature type="domain" description="Response regulatory" evidence="4">
    <location>
        <begin position="8"/>
        <end position="123"/>
    </location>
</feature>
<dbReference type="InterPro" id="IPR011006">
    <property type="entry name" value="CheY-like_superfamily"/>
</dbReference>
<dbReference type="CDD" id="cd17569">
    <property type="entry name" value="REC_HupR-like"/>
    <property type="match status" value="1"/>
</dbReference>
<comment type="caution">
    <text evidence="5">The sequence shown here is derived from an EMBL/GenBank/DDBJ whole genome shotgun (WGS) entry which is preliminary data.</text>
</comment>
<dbReference type="PANTHER" id="PTHR44591">
    <property type="entry name" value="STRESS RESPONSE REGULATOR PROTEIN 1"/>
    <property type="match status" value="1"/>
</dbReference>
<name>A0A2A2FAW9_9GAMM</name>
<evidence type="ECO:0000259" key="4">
    <source>
        <dbReference type="PROSITE" id="PS50110"/>
    </source>
</evidence>
<evidence type="ECO:0000256" key="1">
    <source>
        <dbReference type="ARBA" id="ARBA00022553"/>
    </source>
</evidence>
<dbReference type="OrthoDB" id="9802066at2"/>
<dbReference type="InterPro" id="IPR001789">
    <property type="entry name" value="Sig_transdc_resp-reg_receiver"/>
</dbReference>
<feature type="compositionally biased region" description="Basic and acidic residues" evidence="3">
    <location>
        <begin position="148"/>
        <end position="158"/>
    </location>
</feature>
<evidence type="ECO:0000313" key="5">
    <source>
        <dbReference type="EMBL" id="PAU81769.1"/>
    </source>
</evidence>
<feature type="modified residue" description="4-aspartylphosphate" evidence="2">
    <location>
        <position position="57"/>
    </location>
</feature>